<evidence type="ECO:0008006" key="4">
    <source>
        <dbReference type="Google" id="ProtNLM"/>
    </source>
</evidence>
<feature type="compositionally biased region" description="Pro residues" evidence="1">
    <location>
        <begin position="431"/>
        <end position="446"/>
    </location>
</feature>
<protein>
    <recommendedName>
        <fullName evidence="4">Myb-like domain-containing protein</fullName>
    </recommendedName>
</protein>
<keyword evidence="3" id="KW-1185">Reference proteome</keyword>
<feature type="compositionally biased region" description="Basic and acidic residues" evidence="1">
    <location>
        <begin position="1"/>
        <end position="12"/>
    </location>
</feature>
<evidence type="ECO:0000313" key="3">
    <source>
        <dbReference type="Proteomes" id="UP000777438"/>
    </source>
</evidence>
<gene>
    <name evidence="2" type="ORF">B0T10DRAFT_66049</name>
</gene>
<feature type="compositionally biased region" description="Low complexity" evidence="1">
    <location>
        <begin position="32"/>
        <end position="43"/>
    </location>
</feature>
<feature type="compositionally biased region" description="Polar residues" evidence="1">
    <location>
        <begin position="534"/>
        <end position="550"/>
    </location>
</feature>
<name>A0A9P9AP54_9HYPO</name>
<sequence length="698" mass="78468">METRAKSRRQEHLAANPDPRGLTRQNGPSTAQSSQSQPSQQQPKAQGLGALPFARRGARATERAASIASIQTVPYRPDEETVVGEGEFIAGIHVDVDDGFAPSSHPKDAEPDSEDRITKFRIMELSLDDLASSAAALMRFLKDGDFDDAVYRGRLKIKKKALDSVRESFEEEAEAPFIDWTQTQDMWKSQGEADMAATVIVLTNIVTALYEVTALQTGTVLDSFAFLDRLNSFSHLIADPDDMFRYPHFPELLLDIRTWYLIESLERLSEKPNILKHIASVFCEPVEEGNIYELLASGPYKELGAASSERVEQLVSSRIQEIVPIMQRDKQTHGVHELKETFPLETLWDQIGTWLVAMYGVLRKEDNSQSQTQGRPESARHSAVGDDFEDSQTTVSESQPIARVAGNEPSLFIGKASINYVNSKARSNYSEPPPSNQQQIMPPPGAPRDYREHTNSDLLASPLPPSTYRDASAQPKAPEVKRKRILVPDSLPEDDDEDEEDHFETDTRKVAKGKRRTVESSMQPPKRARLEVVPQSSLPRTSLPQSSAPSPTRPSHIPSTSQPTRADFDALRQAKERISQQARATLSPFVRQRHGWSPDDMVLLLELIRDRHAAWATIERHDNHKFEHPRNQQAYRDKARNMKVDYLRADAVLPPCFDLVALGRKEVDALISLGKNPYRKEDDVDQNGRAINTEYVRE</sequence>
<comment type="caution">
    <text evidence="2">The sequence shown here is derived from an EMBL/GenBank/DDBJ whole genome shotgun (WGS) entry which is preliminary data.</text>
</comment>
<reference evidence="2 3" key="1">
    <citation type="journal article" date="2021" name="Nat. Commun.">
        <title>Genetic determinants of endophytism in the Arabidopsis root mycobiome.</title>
        <authorList>
            <person name="Mesny F."/>
            <person name="Miyauchi S."/>
            <person name="Thiergart T."/>
            <person name="Pickel B."/>
            <person name="Atanasova L."/>
            <person name="Karlsson M."/>
            <person name="Huettel B."/>
            <person name="Barry K.W."/>
            <person name="Haridas S."/>
            <person name="Chen C."/>
            <person name="Bauer D."/>
            <person name="Andreopoulos W."/>
            <person name="Pangilinan J."/>
            <person name="LaButti K."/>
            <person name="Riley R."/>
            <person name="Lipzen A."/>
            <person name="Clum A."/>
            <person name="Drula E."/>
            <person name="Henrissat B."/>
            <person name="Kohler A."/>
            <person name="Grigoriev I.V."/>
            <person name="Martin F.M."/>
            <person name="Hacquard S."/>
        </authorList>
    </citation>
    <scope>NUCLEOTIDE SEQUENCE [LARGE SCALE GENOMIC DNA]</scope>
    <source>
        <strain evidence="2 3">MPI-CAGE-CH-0241</strain>
    </source>
</reference>
<feature type="region of interest" description="Disordered" evidence="1">
    <location>
        <begin position="366"/>
        <end position="402"/>
    </location>
</feature>
<dbReference type="OrthoDB" id="5398572at2759"/>
<dbReference type="Proteomes" id="UP000777438">
    <property type="component" value="Unassembled WGS sequence"/>
</dbReference>
<evidence type="ECO:0000313" key="2">
    <source>
        <dbReference type="EMBL" id="KAH6888041.1"/>
    </source>
</evidence>
<feature type="compositionally biased region" description="Acidic residues" evidence="1">
    <location>
        <begin position="491"/>
        <end position="503"/>
    </location>
</feature>
<organism evidence="2 3">
    <name type="scientific">Thelonectria olida</name>
    <dbReference type="NCBI Taxonomy" id="1576542"/>
    <lineage>
        <taxon>Eukaryota</taxon>
        <taxon>Fungi</taxon>
        <taxon>Dikarya</taxon>
        <taxon>Ascomycota</taxon>
        <taxon>Pezizomycotina</taxon>
        <taxon>Sordariomycetes</taxon>
        <taxon>Hypocreomycetidae</taxon>
        <taxon>Hypocreales</taxon>
        <taxon>Nectriaceae</taxon>
        <taxon>Thelonectria</taxon>
    </lineage>
</organism>
<dbReference type="AlphaFoldDB" id="A0A9P9AP54"/>
<feature type="region of interest" description="Disordered" evidence="1">
    <location>
        <begin position="425"/>
        <end position="565"/>
    </location>
</feature>
<proteinExistence type="predicted"/>
<feature type="region of interest" description="Disordered" evidence="1">
    <location>
        <begin position="1"/>
        <end position="57"/>
    </location>
</feature>
<dbReference type="EMBL" id="JAGPYM010000013">
    <property type="protein sequence ID" value="KAH6888041.1"/>
    <property type="molecule type" value="Genomic_DNA"/>
</dbReference>
<accession>A0A9P9AP54</accession>
<evidence type="ECO:0000256" key="1">
    <source>
        <dbReference type="SAM" id="MobiDB-lite"/>
    </source>
</evidence>